<reference evidence="9 10" key="1">
    <citation type="submission" date="2019-07" db="EMBL/GenBank/DDBJ databases">
        <title>Microlunatus dokdonensis sp. nov. isolated from the rhizospheric soil of the wild plant Elymus tsukushiensis.</title>
        <authorList>
            <person name="Ghim S.-Y."/>
            <person name="Hwang Y.-J."/>
            <person name="Son J.-S."/>
            <person name="Shin J.-H."/>
        </authorList>
    </citation>
    <scope>NUCLEOTIDE SEQUENCE [LARGE SCALE GENOMIC DNA]</scope>
    <source>
        <strain evidence="9 10">KUDC0627</strain>
    </source>
</reference>
<feature type="transmembrane region" description="Helical" evidence="8">
    <location>
        <begin position="64"/>
        <end position="84"/>
    </location>
</feature>
<evidence type="ECO:0000256" key="8">
    <source>
        <dbReference type="SAM" id="Phobius"/>
    </source>
</evidence>
<dbReference type="Pfam" id="PF09594">
    <property type="entry name" value="GT87"/>
    <property type="match status" value="1"/>
</dbReference>
<evidence type="ECO:0000256" key="6">
    <source>
        <dbReference type="ARBA" id="ARBA00023136"/>
    </source>
</evidence>
<keyword evidence="10" id="KW-1185">Reference proteome</keyword>
<dbReference type="GO" id="GO:0016758">
    <property type="term" value="F:hexosyltransferase activity"/>
    <property type="evidence" value="ECO:0007669"/>
    <property type="project" value="InterPro"/>
</dbReference>
<dbReference type="AlphaFoldDB" id="A0A516Q0W2"/>
<feature type="transmembrane region" description="Helical" evidence="8">
    <location>
        <begin position="244"/>
        <end position="264"/>
    </location>
</feature>
<feature type="transmembrane region" description="Helical" evidence="8">
    <location>
        <begin position="167"/>
        <end position="187"/>
    </location>
</feature>
<proteinExistence type="inferred from homology"/>
<accession>A0A516Q0W2</accession>
<organism evidence="9 10">
    <name type="scientific">Microlunatus elymi</name>
    <dbReference type="NCBI Taxonomy" id="2596828"/>
    <lineage>
        <taxon>Bacteria</taxon>
        <taxon>Bacillati</taxon>
        <taxon>Actinomycetota</taxon>
        <taxon>Actinomycetes</taxon>
        <taxon>Propionibacteriales</taxon>
        <taxon>Propionibacteriaceae</taxon>
        <taxon>Microlunatus</taxon>
    </lineage>
</organism>
<evidence type="ECO:0000256" key="3">
    <source>
        <dbReference type="ARBA" id="ARBA00022679"/>
    </source>
</evidence>
<keyword evidence="5 8" id="KW-1133">Transmembrane helix</keyword>
<feature type="transmembrane region" description="Helical" evidence="8">
    <location>
        <begin position="134"/>
        <end position="155"/>
    </location>
</feature>
<dbReference type="RefSeq" id="WP_143987036.1">
    <property type="nucleotide sequence ID" value="NZ_CP041692.1"/>
</dbReference>
<evidence type="ECO:0000313" key="10">
    <source>
        <dbReference type="Proteomes" id="UP000319263"/>
    </source>
</evidence>
<keyword evidence="3" id="KW-0808">Transferase</keyword>
<dbReference type="InterPro" id="IPR018584">
    <property type="entry name" value="GT87"/>
</dbReference>
<comment type="similarity">
    <text evidence="7">Belongs to the glycosyltransferase 87 family.</text>
</comment>
<evidence type="ECO:0000256" key="2">
    <source>
        <dbReference type="ARBA" id="ARBA00022475"/>
    </source>
</evidence>
<feature type="transmembrane region" description="Helical" evidence="8">
    <location>
        <begin position="299"/>
        <end position="316"/>
    </location>
</feature>
<keyword evidence="6 8" id="KW-0472">Membrane</keyword>
<dbReference type="EMBL" id="CP041692">
    <property type="protein sequence ID" value="QDP97075.1"/>
    <property type="molecule type" value="Genomic_DNA"/>
</dbReference>
<keyword evidence="2" id="KW-1003">Cell membrane</keyword>
<feature type="transmembrane region" description="Helical" evidence="8">
    <location>
        <begin position="356"/>
        <end position="382"/>
    </location>
</feature>
<feature type="transmembrane region" description="Helical" evidence="8">
    <location>
        <begin position="328"/>
        <end position="350"/>
    </location>
</feature>
<feature type="transmembrane region" description="Helical" evidence="8">
    <location>
        <begin position="276"/>
        <end position="293"/>
    </location>
</feature>
<evidence type="ECO:0000256" key="7">
    <source>
        <dbReference type="ARBA" id="ARBA00024033"/>
    </source>
</evidence>
<dbReference type="KEGG" id="mik:FOE78_15105"/>
<feature type="transmembrane region" description="Helical" evidence="8">
    <location>
        <begin position="96"/>
        <end position="114"/>
    </location>
</feature>
<dbReference type="OrthoDB" id="581198at2"/>
<dbReference type="GO" id="GO:0005886">
    <property type="term" value="C:plasma membrane"/>
    <property type="evidence" value="ECO:0007669"/>
    <property type="project" value="UniProtKB-SubCell"/>
</dbReference>
<evidence type="ECO:0000256" key="1">
    <source>
        <dbReference type="ARBA" id="ARBA00004651"/>
    </source>
</evidence>
<evidence type="ECO:0000256" key="4">
    <source>
        <dbReference type="ARBA" id="ARBA00022692"/>
    </source>
</evidence>
<comment type="subcellular location">
    <subcellularLocation>
        <location evidence="1">Cell membrane</location>
        <topology evidence="1">Multi-pass membrane protein</topology>
    </subcellularLocation>
</comment>
<gene>
    <name evidence="9" type="ORF">FOE78_15105</name>
</gene>
<evidence type="ECO:0000313" key="9">
    <source>
        <dbReference type="EMBL" id="QDP97075.1"/>
    </source>
</evidence>
<keyword evidence="4 8" id="KW-0812">Transmembrane</keyword>
<dbReference type="Proteomes" id="UP000319263">
    <property type="component" value="Chromosome"/>
</dbReference>
<evidence type="ECO:0000256" key="5">
    <source>
        <dbReference type="ARBA" id="ARBA00022989"/>
    </source>
</evidence>
<sequence length="403" mass="44222">MTRAIMVLLALTIENVATGDVSYYWRKIDALGHVGLAETLNEYPTPVVWMLAIPYAIGFGSQTGYLIAFIALMMLLDAAFTFVLYRAAGNRRDPAVLFWLFFVFLIGPLSYLRFDLVPAVLAGLSLLVARRQPWLTGALTGLGAAIKLWPALLIFPFAGYRRGRRATLIGFVVAGFGLALISLMTGGPKRLFSPLTWQSDRGLQIESLWATGLMFLRMIDPATWVVAMSRYQAFEVFGPAVGTWLVISNLATFAGLIVMIALYVRILRLPEPSTGVTGLVVLSTVAIMIITNKTLSPQYLLWLGGPLAAVLIMRARDLQGRLTVYARLGLQVLALALLTHLVYPLTYFGLYGDRHGALFVTSTTLLVLRNLGLLVFTIALVATTWRATRPSSPARPLSARSPR</sequence>
<name>A0A516Q0W2_9ACTN</name>
<protein>
    <submittedName>
        <fullName evidence="9">DUF2029 domain-containing protein</fullName>
    </submittedName>
</protein>